<feature type="domain" description="F-box" evidence="1">
    <location>
        <begin position="1"/>
        <end position="49"/>
    </location>
</feature>
<evidence type="ECO:0000259" key="1">
    <source>
        <dbReference type="PROSITE" id="PS50181"/>
    </source>
</evidence>
<dbReference type="OrthoDB" id="550575at2759"/>
<dbReference type="SUPFAM" id="SSF81383">
    <property type="entry name" value="F-box domain"/>
    <property type="match status" value="1"/>
</dbReference>
<dbReference type="EMBL" id="ML992686">
    <property type="protein sequence ID" value="KAF2209453.1"/>
    <property type="molecule type" value="Genomic_DNA"/>
</dbReference>
<dbReference type="SUPFAM" id="SSF63829">
    <property type="entry name" value="Calcium-dependent phosphotriesterase"/>
    <property type="match status" value="1"/>
</dbReference>
<organism evidence="2 3">
    <name type="scientific">Cercospora zeae-maydis SCOH1-5</name>
    <dbReference type="NCBI Taxonomy" id="717836"/>
    <lineage>
        <taxon>Eukaryota</taxon>
        <taxon>Fungi</taxon>
        <taxon>Dikarya</taxon>
        <taxon>Ascomycota</taxon>
        <taxon>Pezizomycotina</taxon>
        <taxon>Dothideomycetes</taxon>
        <taxon>Dothideomycetidae</taxon>
        <taxon>Mycosphaerellales</taxon>
        <taxon>Mycosphaerellaceae</taxon>
        <taxon>Cercospora</taxon>
    </lineage>
</organism>
<evidence type="ECO:0000313" key="2">
    <source>
        <dbReference type="EMBL" id="KAF2209453.1"/>
    </source>
</evidence>
<dbReference type="Gene3D" id="2.130.10.10">
    <property type="entry name" value="YVTN repeat-like/Quinoprotein amine dehydrogenase"/>
    <property type="match status" value="1"/>
</dbReference>
<name>A0A6A6F7F7_9PEZI</name>
<dbReference type="Gene3D" id="1.20.1280.50">
    <property type="match status" value="1"/>
</dbReference>
<dbReference type="InterPro" id="IPR036047">
    <property type="entry name" value="F-box-like_dom_sf"/>
</dbReference>
<dbReference type="Pfam" id="PF12937">
    <property type="entry name" value="F-box-like"/>
    <property type="match status" value="1"/>
</dbReference>
<protein>
    <recommendedName>
        <fullName evidence="1">F-box domain-containing protein</fullName>
    </recommendedName>
</protein>
<evidence type="ECO:0000313" key="3">
    <source>
        <dbReference type="Proteomes" id="UP000799539"/>
    </source>
</evidence>
<feature type="non-terminal residue" evidence="2">
    <location>
        <position position="1"/>
    </location>
</feature>
<dbReference type="InterPro" id="IPR001810">
    <property type="entry name" value="F-box_dom"/>
</dbReference>
<dbReference type="PROSITE" id="PS50181">
    <property type="entry name" value="FBOX"/>
    <property type="match status" value="1"/>
</dbReference>
<sequence length="507" mass="56547">DPLHLLPPEVVLRILDFAAPATLAALTRLNRSWHSLIDHDHQNAIYPAKTYHPPGAKDFAFLHEAPSFAKYYSGVQTWKELCKRQTLLARNWSSRRPTTRESIIQVDNDPVWRFKPDFKRRIILSTSHAGGLRVIDMDTGALLYRMLRNVVRPFAHLEYEDGTAVFDRQGNAVEVWRIDDSAASRGVLKHIALLPHERTIRGFQFSYGTLCVVSCDGQGFVYENMLDGAPRLMTQIAIEEGATGHSHQCVDAVAWSQGTNGYHFYDKTSGQCLGVLHPAFCAFGGHTNRFSHMHCSEERPDSLLGERSFAGVGNVSPPLDPRDNRTSEISINAGPMPVVDRESIALADDEWGAGMFDGDLFAGVSRGGRVFICSNWRKALEDSASFAAHTFIIESDSDGSSFDLGGWLSVRDRRVMFEIHDRIHVISLDDENRVVASDHKPSRPSITFASSSSSQVALPVSCMSLYDDCIMTTYTALRHRDRPIFQLAQNQQGVISTKVIRVLSFAP</sequence>
<proteinExistence type="predicted"/>
<dbReference type="AlphaFoldDB" id="A0A6A6F7F7"/>
<dbReference type="Proteomes" id="UP000799539">
    <property type="component" value="Unassembled WGS sequence"/>
</dbReference>
<keyword evidence="3" id="KW-1185">Reference proteome</keyword>
<gene>
    <name evidence="2" type="ORF">CERZMDRAFT_15983</name>
</gene>
<dbReference type="InterPro" id="IPR015943">
    <property type="entry name" value="WD40/YVTN_repeat-like_dom_sf"/>
</dbReference>
<reference evidence="2" key="1">
    <citation type="journal article" date="2020" name="Stud. Mycol.">
        <title>101 Dothideomycetes genomes: a test case for predicting lifestyles and emergence of pathogens.</title>
        <authorList>
            <person name="Haridas S."/>
            <person name="Albert R."/>
            <person name="Binder M."/>
            <person name="Bloem J."/>
            <person name="Labutti K."/>
            <person name="Salamov A."/>
            <person name="Andreopoulos B."/>
            <person name="Baker S."/>
            <person name="Barry K."/>
            <person name="Bills G."/>
            <person name="Bluhm B."/>
            <person name="Cannon C."/>
            <person name="Castanera R."/>
            <person name="Culley D."/>
            <person name="Daum C."/>
            <person name="Ezra D."/>
            <person name="Gonzalez J."/>
            <person name="Henrissat B."/>
            <person name="Kuo A."/>
            <person name="Liang C."/>
            <person name="Lipzen A."/>
            <person name="Lutzoni F."/>
            <person name="Magnuson J."/>
            <person name="Mondo S."/>
            <person name="Nolan M."/>
            <person name="Ohm R."/>
            <person name="Pangilinan J."/>
            <person name="Park H.-J."/>
            <person name="Ramirez L."/>
            <person name="Alfaro M."/>
            <person name="Sun H."/>
            <person name="Tritt A."/>
            <person name="Yoshinaga Y."/>
            <person name="Zwiers L.-H."/>
            <person name="Turgeon B."/>
            <person name="Goodwin S."/>
            <person name="Spatafora J."/>
            <person name="Crous P."/>
            <person name="Grigoriev I."/>
        </authorList>
    </citation>
    <scope>NUCLEOTIDE SEQUENCE</scope>
    <source>
        <strain evidence="2">SCOH1-5</strain>
    </source>
</reference>
<feature type="non-terminal residue" evidence="2">
    <location>
        <position position="507"/>
    </location>
</feature>
<accession>A0A6A6F7F7</accession>